<dbReference type="EMBL" id="JAAGRN010000012">
    <property type="protein sequence ID" value="NDY84408.1"/>
    <property type="molecule type" value="Genomic_DNA"/>
</dbReference>
<reference evidence="2" key="1">
    <citation type="submission" date="2020-02" db="EMBL/GenBank/DDBJ databases">
        <authorList>
            <person name="Chen W.-M."/>
        </authorList>
    </citation>
    <scope>NUCLEOTIDE SEQUENCE</scope>
    <source>
        <strain evidence="2">NBD-18</strain>
    </source>
</reference>
<dbReference type="PROSITE" id="PS51257">
    <property type="entry name" value="PROKAR_LIPOPROTEIN"/>
    <property type="match status" value="1"/>
</dbReference>
<protein>
    <recommendedName>
        <fullName evidence="3">Lipoprotein</fullName>
    </recommendedName>
</protein>
<feature type="chain" id="PRO_5025412182" description="Lipoprotein" evidence="1">
    <location>
        <begin position="31"/>
        <end position="177"/>
    </location>
</feature>
<evidence type="ECO:0000256" key="1">
    <source>
        <dbReference type="SAM" id="SignalP"/>
    </source>
</evidence>
<keyword evidence="1" id="KW-0732">Signal</keyword>
<feature type="signal peptide" evidence="1">
    <location>
        <begin position="1"/>
        <end position="30"/>
    </location>
</feature>
<organism evidence="2">
    <name type="scientific">Sheuella amnicola</name>
    <dbReference type="NCBI Taxonomy" id="2707330"/>
    <lineage>
        <taxon>Bacteria</taxon>
        <taxon>Pseudomonadati</taxon>
        <taxon>Pseudomonadota</taxon>
        <taxon>Betaproteobacteria</taxon>
        <taxon>Burkholderiales</taxon>
        <taxon>Alcaligenaceae</taxon>
        <taxon>Sheuella</taxon>
    </lineage>
</organism>
<evidence type="ECO:0008006" key="3">
    <source>
        <dbReference type="Google" id="ProtNLM"/>
    </source>
</evidence>
<accession>A0A6B2R2W0</accession>
<dbReference type="AlphaFoldDB" id="A0A6B2R2W0"/>
<gene>
    <name evidence="2" type="ORF">G3I67_14335</name>
</gene>
<comment type="caution">
    <text evidence="2">The sequence shown here is derived from an EMBL/GenBank/DDBJ whole genome shotgun (WGS) entry which is preliminary data.</text>
</comment>
<evidence type="ECO:0000313" key="2">
    <source>
        <dbReference type="EMBL" id="NDY84408.1"/>
    </source>
</evidence>
<name>A0A6B2R2W0_9BURK</name>
<proteinExistence type="predicted"/>
<sequence>MSSKRAPQSSRVAFGCATAVLFLISGCASVSSVQSGTPIDDVVQKFGRPSITCSQPDGSRRMVWTQQPEGETAYALIVGTDNKVSAPRQILNDGQFAILGNGQKWTPEAIRCEFGPPANMTEDGIGHARQWVWGYRYMRGSDPLMMYIYMGKDGKQMTRFGAAPDPDRNEEVMGGRR</sequence>
<dbReference type="RefSeq" id="WP_163656226.1">
    <property type="nucleotide sequence ID" value="NZ_JAAGRN010000012.1"/>
</dbReference>